<evidence type="ECO:0000256" key="1">
    <source>
        <dbReference type="SAM" id="SignalP"/>
    </source>
</evidence>
<sequence>MARLKTFFSGLIVICLLVLATPAFAQDGTIIGKVTTAGGKQPLAKASVFLNNATFGTTSADDGSFTLRGVKPGQYQLVVTSVGYQEAVQTVMVSNTTLTLNIDLKQKNMMLREVVIMTDADWKKNYEIFKQDFIGTSENSKKCYVVNPRVVSLSYKSSKKTLEAFTDEFLVVENRALGYRVKYMINDFKTDKLNGIISYEGRALFEQLPGSEAQKQKWREKRKEAYYGSAKHFFRSVYADTFEDDGFIVKPFMREPNPERAPEELIQRKIKQFRTTNRDSANYWINMSNMPKYYHEMLGKELLKRNQFFFKTNDPGIFGLGVNKYMLYVIYTKKHEETNFRDLYRPLDMENFEISTMTFPKPVIYFDMNGRVLQDPPMVEGTWSKAKLAELLPLDYMPGD</sequence>
<dbReference type="RefSeq" id="WP_345329868.1">
    <property type="nucleotide sequence ID" value="NZ_BAABJI010000001.1"/>
</dbReference>
<feature type="signal peptide" evidence="1">
    <location>
        <begin position="1"/>
        <end position="25"/>
    </location>
</feature>
<keyword evidence="1" id="KW-0732">Signal</keyword>
<organism evidence="2 3">
    <name type="scientific">Mucilaginibacter defluvii</name>
    <dbReference type="NCBI Taxonomy" id="1196019"/>
    <lineage>
        <taxon>Bacteria</taxon>
        <taxon>Pseudomonadati</taxon>
        <taxon>Bacteroidota</taxon>
        <taxon>Sphingobacteriia</taxon>
        <taxon>Sphingobacteriales</taxon>
        <taxon>Sphingobacteriaceae</taxon>
        <taxon>Mucilaginibacter</taxon>
    </lineage>
</organism>
<dbReference type="EMBL" id="BAABJI010000001">
    <property type="protein sequence ID" value="GAA4909165.1"/>
    <property type="molecule type" value="Genomic_DNA"/>
</dbReference>
<dbReference type="Gene3D" id="2.60.40.1120">
    <property type="entry name" value="Carboxypeptidase-like, regulatory domain"/>
    <property type="match status" value="1"/>
</dbReference>
<evidence type="ECO:0000313" key="2">
    <source>
        <dbReference type="EMBL" id="GAA4909165.1"/>
    </source>
</evidence>
<gene>
    <name evidence="2" type="ORF">GCM10023313_10270</name>
</gene>
<evidence type="ECO:0000313" key="3">
    <source>
        <dbReference type="Proteomes" id="UP001501436"/>
    </source>
</evidence>
<dbReference type="Proteomes" id="UP001501436">
    <property type="component" value="Unassembled WGS sequence"/>
</dbReference>
<name>A0ABP9FNM9_9SPHI</name>
<keyword evidence="3" id="KW-1185">Reference proteome</keyword>
<evidence type="ECO:0008006" key="4">
    <source>
        <dbReference type="Google" id="ProtNLM"/>
    </source>
</evidence>
<dbReference type="Pfam" id="PF13715">
    <property type="entry name" value="CarbopepD_reg_2"/>
    <property type="match status" value="1"/>
</dbReference>
<protein>
    <recommendedName>
        <fullName evidence="4">Carboxypeptidase-like protein</fullName>
    </recommendedName>
</protein>
<dbReference type="InterPro" id="IPR008969">
    <property type="entry name" value="CarboxyPept-like_regulatory"/>
</dbReference>
<proteinExistence type="predicted"/>
<accession>A0ABP9FNM9</accession>
<reference evidence="3" key="1">
    <citation type="journal article" date="2019" name="Int. J. Syst. Evol. Microbiol.">
        <title>The Global Catalogue of Microorganisms (GCM) 10K type strain sequencing project: providing services to taxonomists for standard genome sequencing and annotation.</title>
        <authorList>
            <consortium name="The Broad Institute Genomics Platform"/>
            <consortium name="The Broad Institute Genome Sequencing Center for Infectious Disease"/>
            <person name="Wu L."/>
            <person name="Ma J."/>
        </authorList>
    </citation>
    <scope>NUCLEOTIDE SEQUENCE [LARGE SCALE GENOMIC DNA]</scope>
    <source>
        <strain evidence="3">JCM 18283</strain>
    </source>
</reference>
<feature type="chain" id="PRO_5045513806" description="Carboxypeptidase-like protein" evidence="1">
    <location>
        <begin position="26"/>
        <end position="400"/>
    </location>
</feature>
<dbReference type="SUPFAM" id="SSF49464">
    <property type="entry name" value="Carboxypeptidase regulatory domain-like"/>
    <property type="match status" value="1"/>
</dbReference>
<comment type="caution">
    <text evidence="2">The sequence shown here is derived from an EMBL/GenBank/DDBJ whole genome shotgun (WGS) entry which is preliminary data.</text>
</comment>